<protein>
    <submittedName>
        <fullName evidence="2">DUF4097 family beta strand repeat-containing protein</fullName>
    </submittedName>
</protein>
<name>A0ABT8R710_9BACT</name>
<evidence type="ECO:0000313" key="3">
    <source>
        <dbReference type="Proteomes" id="UP001168528"/>
    </source>
</evidence>
<dbReference type="InterPro" id="IPR025164">
    <property type="entry name" value="Toastrack_DUF4097"/>
</dbReference>
<evidence type="ECO:0000313" key="2">
    <source>
        <dbReference type="EMBL" id="MDO1447114.1"/>
    </source>
</evidence>
<gene>
    <name evidence="2" type="ORF">Q0590_12670</name>
</gene>
<proteinExistence type="predicted"/>
<feature type="domain" description="DUF4097" evidence="1">
    <location>
        <begin position="51"/>
        <end position="295"/>
    </location>
</feature>
<dbReference type="Proteomes" id="UP001168528">
    <property type="component" value="Unassembled WGS sequence"/>
</dbReference>
<keyword evidence="3" id="KW-1185">Reference proteome</keyword>
<comment type="caution">
    <text evidence="2">The sequence shown here is derived from an EMBL/GenBank/DDBJ whole genome shotgun (WGS) entry which is preliminary data.</text>
</comment>
<evidence type="ECO:0000259" key="1">
    <source>
        <dbReference type="Pfam" id="PF13349"/>
    </source>
</evidence>
<dbReference type="EMBL" id="JAUKPO010000006">
    <property type="protein sequence ID" value="MDO1447114.1"/>
    <property type="molecule type" value="Genomic_DNA"/>
</dbReference>
<dbReference type="Pfam" id="PF13349">
    <property type="entry name" value="DUF4097"/>
    <property type="match status" value="1"/>
</dbReference>
<dbReference type="RefSeq" id="WP_302037918.1">
    <property type="nucleotide sequence ID" value="NZ_JAUKPO010000006.1"/>
</dbReference>
<accession>A0ABT8R710</accession>
<reference evidence="2" key="1">
    <citation type="submission" date="2023-07" db="EMBL/GenBank/DDBJ databases">
        <title>The genome sequence of Rhodocytophaga aerolata KACC 12507.</title>
        <authorList>
            <person name="Zhang X."/>
        </authorList>
    </citation>
    <scope>NUCLEOTIDE SEQUENCE</scope>
    <source>
        <strain evidence="2">KACC 12507</strain>
    </source>
</reference>
<organism evidence="2 3">
    <name type="scientific">Rhodocytophaga aerolata</name>
    <dbReference type="NCBI Taxonomy" id="455078"/>
    <lineage>
        <taxon>Bacteria</taxon>
        <taxon>Pseudomonadati</taxon>
        <taxon>Bacteroidota</taxon>
        <taxon>Cytophagia</taxon>
        <taxon>Cytophagales</taxon>
        <taxon>Rhodocytophagaceae</taxon>
        <taxon>Rhodocytophaga</taxon>
    </lineage>
</organism>
<sequence>MNKIGYGYIIRYIFLLALISTQPLLAIAQEKIQVVTKTLDKRITYTPGEVLNIDARKASVEVIGWKENYIQLTLKLIAKHPVRHIAENDLEHLKYEIKKESNTHIFTNYFHATASDDKVRSNLKAQYQIKAPAGCQLRISNAYGNIQIENLSGETEVSINFGELQLTDIKGSTVVNSSYGDIKGENVTGLFVCKAEKANIHLTRAAGMYDIHNTYGQITISATPKLTKLTIAATRTSVTMDVPAFEQYNYSLSTSFSDIQLPPHAPGDITRNIAGKKTYTSGNIKSSASTVQISTTFSPITIYVQSHAAQK</sequence>